<dbReference type="OMA" id="WSFTINT"/>
<dbReference type="GO" id="GO:0006869">
    <property type="term" value="P:lipid transport"/>
    <property type="evidence" value="ECO:0007669"/>
    <property type="project" value="InterPro"/>
</dbReference>
<keyword evidence="6" id="KW-1185">Reference proteome</keyword>
<proteinExistence type="inferred from homology"/>
<sequence length="125" mass="12345">MATSTATFLKAASVALLICMVAFEPPLAARAAISCGTVASALSPCIPYLKAGPPAAPAARCCGGIKSLLLAAKTTADRQAACSCLKSQAGQVPNLKPAAASALPKACGVSIPYPISPSTNCANVK</sequence>
<accession>A0A7N0VC82</accession>
<dbReference type="SUPFAM" id="SSF47699">
    <property type="entry name" value="Bifunctional inhibitor/lipid-transfer protein/seed storage 2S albumin"/>
    <property type="match status" value="1"/>
</dbReference>
<feature type="domain" description="Bifunctional inhibitor/plant lipid transfer protein/seed storage helical" evidence="4">
    <location>
        <begin position="35"/>
        <end position="121"/>
    </location>
</feature>
<feature type="chain" id="PRO_5029878264" description="Non-specific lipid-transfer protein" evidence="3">
    <location>
        <begin position="32"/>
        <end position="125"/>
    </location>
</feature>
<evidence type="ECO:0000313" key="5">
    <source>
        <dbReference type="EnsemblPlants" id="Kaladp0515s0176.1.v1.1"/>
    </source>
</evidence>
<evidence type="ECO:0000256" key="2">
    <source>
        <dbReference type="RuleBase" id="RU000628"/>
    </source>
</evidence>
<dbReference type="Gramene" id="Kaladp0515s0176.1.v1.1">
    <property type="protein sequence ID" value="Kaladp0515s0176.1.v1.1"/>
    <property type="gene ID" value="Kaladp0515s0176.v1.1"/>
</dbReference>
<keyword evidence="2" id="KW-0446">Lipid-binding</keyword>
<dbReference type="Proteomes" id="UP000594263">
    <property type="component" value="Unplaced"/>
</dbReference>
<comment type="function">
    <text evidence="2">Plant non-specific lipid-transfer proteins transfer phospholipids as well as galactolipids across membranes. May play a role in wax or cutin deposition in the cell walls of expanding epidermal cells and certain secretory tissues.</text>
</comment>
<dbReference type="InterPro" id="IPR000528">
    <property type="entry name" value="Plant_nsLTP"/>
</dbReference>
<comment type="similarity">
    <text evidence="1 2">Belongs to the plant LTP family.</text>
</comment>
<dbReference type="InterPro" id="IPR036312">
    <property type="entry name" value="Bifun_inhib/LTP/seed_sf"/>
</dbReference>
<name>A0A7N0VC82_KALFE</name>
<reference evidence="5" key="1">
    <citation type="submission" date="2021-01" db="UniProtKB">
        <authorList>
            <consortium name="EnsemblPlants"/>
        </authorList>
    </citation>
    <scope>IDENTIFICATION</scope>
</reference>
<dbReference type="GO" id="GO:0008289">
    <property type="term" value="F:lipid binding"/>
    <property type="evidence" value="ECO:0007669"/>
    <property type="project" value="UniProtKB-KW"/>
</dbReference>
<dbReference type="PANTHER" id="PTHR33076">
    <property type="entry name" value="NON-SPECIFIC LIPID-TRANSFER PROTEIN 2-RELATED"/>
    <property type="match status" value="1"/>
</dbReference>
<dbReference type="Pfam" id="PF00234">
    <property type="entry name" value="Tryp_alpha_amyl"/>
    <property type="match status" value="1"/>
</dbReference>
<protein>
    <recommendedName>
        <fullName evidence="2">Non-specific lipid-transfer protein</fullName>
    </recommendedName>
</protein>
<dbReference type="CDD" id="cd01960">
    <property type="entry name" value="nsLTP1"/>
    <property type="match status" value="1"/>
</dbReference>
<dbReference type="PRINTS" id="PR00382">
    <property type="entry name" value="LIPIDTRNSFER"/>
</dbReference>
<dbReference type="SMART" id="SM00499">
    <property type="entry name" value="AAI"/>
    <property type="match status" value="1"/>
</dbReference>
<dbReference type="Gene3D" id="1.10.110.10">
    <property type="entry name" value="Plant lipid-transfer and hydrophobic proteins"/>
    <property type="match status" value="1"/>
</dbReference>
<evidence type="ECO:0000256" key="1">
    <source>
        <dbReference type="ARBA" id="ARBA00009748"/>
    </source>
</evidence>
<keyword evidence="3" id="KW-0732">Signal</keyword>
<dbReference type="AlphaFoldDB" id="A0A7N0VC82"/>
<dbReference type="EnsemblPlants" id="Kaladp0515s0176.1.v1.1">
    <property type="protein sequence ID" value="Kaladp0515s0176.1.v1.1"/>
    <property type="gene ID" value="Kaladp0515s0176.v1.1"/>
</dbReference>
<feature type="signal peptide" evidence="3">
    <location>
        <begin position="1"/>
        <end position="31"/>
    </location>
</feature>
<dbReference type="PROSITE" id="PS00597">
    <property type="entry name" value="PLANT_LTP"/>
    <property type="match status" value="1"/>
</dbReference>
<evidence type="ECO:0000313" key="6">
    <source>
        <dbReference type="Proteomes" id="UP000594263"/>
    </source>
</evidence>
<evidence type="ECO:0000259" key="4">
    <source>
        <dbReference type="SMART" id="SM00499"/>
    </source>
</evidence>
<keyword evidence="2" id="KW-0813">Transport</keyword>
<dbReference type="InterPro" id="IPR016140">
    <property type="entry name" value="Bifunc_inhib/LTP/seed_store"/>
</dbReference>
<organism evidence="5 6">
    <name type="scientific">Kalanchoe fedtschenkoi</name>
    <name type="common">Lavender scallops</name>
    <name type="synonym">South American air plant</name>
    <dbReference type="NCBI Taxonomy" id="63787"/>
    <lineage>
        <taxon>Eukaryota</taxon>
        <taxon>Viridiplantae</taxon>
        <taxon>Streptophyta</taxon>
        <taxon>Embryophyta</taxon>
        <taxon>Tracheophyta</taxon>
        <taxon>Spermatophyta</taxon>
        <taxon>Magnoliopsida</taxon>
        <taxon>eudicotyledons</taxon>
        <taxon>Gunneridae</taxon>
        <taxon>Pentapetalae</taxon>
        <taxon>Saxifragales</taxon>
        <taxon>Crassulaceae</taxon>
        <taxon>Kalanchoe</taxon>
    </lineage>
</organism>
<evidence type="ECO:0000256" key="3">
    <source>
        <dbReference type="SAM" id="SignalP"/>
    </source>
</evidence>